<evidence type="ECO:0000313" key="2">
    <source>
        <dbReference type="Proteomes" id="UP001151699"/>
    </source>
</evidence>
<reference evidence="1" key="1">
    <citation type="submission" date="2022-07" db="EMBL/GenBank/DDBJ databases">
        <authorList>
            <person name="Trinca V."/>
            <person name="Uliana J.V.C."/>
            <person name="Torres T.T."/>
            <person name="Ward R.J."/>
            <person name="Monesi N."/>
        </authorList>
    </citation>
    <scope>NUCLEOTIDE SEQUENCE</scope>
    <source>
        <strain evidence="1">HSMRA1968</strain>
        <tissue evidence="1">Whole embryos</tissue>
    </source>
</reference>
<gene>
    <name evidence="1" type="ORF">Bhyg_10631</name>
</gene>
<evidence type="ECO:0000313" key="1">
    <source>
        <dbReference type="EMBL" id="KAJ6637900.1"/>
    </source>
</evidence>
<dbReference type="InterPro" id="IPR052058">
    <property type="entry name" value="Alcohol_O-acetyltransferase"/>
</dbReference>
<dbReference type="Proteomes" id="UP001151699">
    <property type="component" value="Chromosome X"/>
</dbReference>
<proteinExistence type="predicted"/>
<feature type="non-terminal residue" evidence="1">
    <location>
        <position position="467"/>
    </location>
</feature>
<organism evidence="1 2">
    <name type="scientific">Pseudolycoriella hygida</name>
    <dbReference type="NCBI Taxonomy" id="35572"/>
    <lineage>
        <taxon>Eukaryota</taxon>
        <taxon>Metazoa</taxon>
        <taxon>Ecdysozoa</taxon>
        <taxon>Arthropoda</taxon>
        <taxon>Hexapoda</taxon>
        <taxon>Insecta</taxon>
        <taxon>Pterygota</taxon>
        <taxon>Neoptera</taxon>
        <taxon>Endopterygota</taxon>
        <taxon>Diptera</taxon>
        <taxon>Nematocera</taxon>
        <taxon>Sciaroidea</taxon>
        <taxon>Sciaridae</taxon>
        <taxon>Pseudolycoriella</taxon>
    </lineage>
</organism>
<protein>
    <recommendedName>
        <fullName evidence="3">Condensation domain-containing protein</fullName>
    </recommendedName>
</protein>
<keyword evidence="2" id="KW-1185">Reference proteome</keyword>
<dbReference type="AlphaFoldDB" id="A0A9Q0MTU9"/>
<dbReference type="EMBL" id="WJQU01000003">
    <property type="protein sequence ID" value="KAJ6637900.1"/>
    <property type="molecule type" value="Genomic_DNA"/>
</dbReference>
<name>A0A9Q0MTU9_9DIPT</name>
<dbReference type="PANTHER" id="PTHR28037:SF1">
    <property type="entry name" value="ALCOHOL O-ACETYLTRANSFERASE 1-RELATED"/>
    <property type="match status" value="1"/>
</dbReference>
<evidence type="ECO:0008006" key="3">
    <source>
        <dbReference type="Google" id="ProtNLM"/>
    </source>
</evidence>
<comment type="caution">
    <text evidence="1">The sequence shown here is derived from an EMBL/GenBank/DDBJ whole genome shotgun (WGS) entry which is preliminary data.</text>
</comment>
<accession>A0A9Q0MTU9</accession>
<sequence>MSVSKCIRPLGSIETFVDGCTVSRNLNMAIAVTVKTKTKITLDVLEQALINLQAGHLQLQACLERREEIPEKSWSLNPFKWFASPKPVTKPEFWSLPDAMTKIPIKVVISKNFDWMSVLEDCLQLNFQEGNLLWRAYWVESNNDNDNRGALVLNFHPFLSDSKGLFLLANDALGHLDEILTGKSHRTVTPKMHSNVEETVDIGNGLSFVEKVLMFKHMIMFSIPWKSPYMSRHAAPVVPDYTTRHIQIDVPIEFSKKILKCVENKSVSLHAAWTAAASIAMHEMLTLKTATKFRSTHEVDLRVLTKNYNATDCRIYGAYCNYVEDTVETDRVNSAEEFWNFAATCHKGLFDKLRSDELVKMMKYCAEFGDMYPMVATLGSVRCVRNDFAIAVHDNIDLFVDDREAIQIENLCSSVASQNMGSPFHHTVHVFREQIYYYIHVYSNYTTIDKTKEFAYKTLEVLKKHCV</sequence>
<dbReference type="PANTHER" id="PTHR28037">
    <property type="entry name" value="ALCOHOL O-ACETYLTRANSFERASE 1-RELATED"/>
    <property type="match status" value="1"/>
</dbReference>